<name>A0A8E2WA37_RHILI</name>
<dbReference type="EMBL" id="QGGH01000012">
    <property type="protein sequence ID" value="PWJ88160.1"/>
    <property type="molecule type" value="Genomic_DNA"/>
</dbReference>
<sequence>MAAILLVTARFSSLKFAKYAREVRSALNILSANKGNKTDHDEFR</sequence>
<evidence type="ECO:0000313" key="2">
    <source>
        <dbReference type="Proteomes" id="UP000245631"/>
    </source>
</evidence>
<reference evidence="1 2" key="1">
    <citation type="submission" date="2018-05" db="EMBL/GenBank/DDBJ databases">
        <title>Genomic Encyclopedia of Type Strains, Phase IV (KMG-IV): sequencing the most valuable type-strain genomes for metagenomic binning, comparative biology and taxonomic classification.</title>
        <authorList>
            <person name="Goeker M."/>
        </authorList>
    </citation>
    <scope>NUCLEOTIDE SEQUENCE [LARGE SCALE GENOMIC DNA]</scope>
    <source>
        <strain evidence="1 2">DSM 2626</strain>
    </source>
</reference>
<gene>
    <name evidence="1" type="ORF">C8D77_11253</name>
</gene>
<comment type="caution">
    <text evidence="1">The sequence shown here is derived from an EMBL/GenBank/DDBJ whole genome shotgun (WGS) entry which is preliminary data.</text>
</comment>
<dbReference type="Proteomes" id="UP000245631">
    <property type="component" value="Unassembled WGS sequence"/>
</dbReference>
<protein>
    <submittedName>
        <fullName evidence="1">Uncharacterized protein</fullName>
    </submittedName>
</protein>
<proteinExistence type="predicted"/>
<accession>A0A8E2WA37</accession>
<organism evidence="1 2">
    <name type="scientific">Rhizobium loti</name>
    <name type="common">Mesorhizobium loti</name>
    <dbReference type="NCBI Taxonomy" id="381"/>
    <lineage>
        <taxon>Bacteria</taxon>
        <taxon>Pseudomonadati</taxon>
        <taxon>Pseudomonadota</taxon>
        <taxon>Alphaproteobacteria</taxon>
        <taxon>Hyphomicrobiales</taxon>
        <taxon>Phyllobacteriaceae</taxon>
        <taxon>Mesorhizobium</taxon>
    </lineage>
</organism>
<dbReference type="AlphaFoldDB" id="A0A8E2WA37"/>
<evidence type="ECO:0000313" key="1">
    <source>
        <dbReference type="EMBL" id="PWJ88160.1"/>
    </source>
</evidence>